<dbReference type="GO" id="GO:0005737">
    <property type="term" value="C:cytoplasm"/>
    <property type="evidence" value="ECO:0007669"/>
    <property type="project" value="TreeGrafter"/>
</dbReference>
<dbReference type="EC" id="2.7.7.101" evidence="12"/>
<dbReference type="SMART" id="SM00493">
    <property type="entry name" value="TOPRIM"/>
    <property type="match status" value="1"/>
</dbReference>
<dbReference type="GO" id="GO:0006269">
    <property type="term" value="P:DNA replication, synthesis of primer"/>
    <property type="evidence" value="ECO:0007669"/>
    <property type="project" value="UniProtKB-UniRule"/>
</dbReference>
<comment type="similarity">
    <text evidence="12 13">Belongs to the DnaG primase family.</text>
</comment>
<keyword evidence="17" id="KW-1185">Reference proteome</keyword>
<proteinExistence type="inferred from homology"/>
<evidence type="ECO:0000256" key="10">
    <source>
        <dbReference type="ARBA" id="ARBA00023125"/>
    </source>
</evidence>
<evidence type="ECO:0000313" key="17">
    <source>
        <dbReference type="Proteomes" id="UP000377798"/>
    </source>
</evidence>
<dbReference type="InterPro" id="IPR050219">
    <property type="entry name" value="DnaG_primase"/>
</dbReference>
<dbReference type="InterPro" id="IPR036977">
    <property type="entry name" value="DNA_primase_Znf_CHC2"/>
</dbReference>
<sequence length="597" mass="68791">MSYRIDDDVLNEIKDRANIVDLIGQYVQLKKTGSGYVGLCPFHNEKTPSFHVREREGYYYCFGCHATGDIFSFMMEHNHMSFVDSVEELAKRYGVQLKEENKLDQAKKKYLENLYQINREAAFFYMKNLSREKGPLLYLENRGVGRETILKYGLGYAPLRKKDLCEHLLSLGYKLNEIEDCNLVFINQTSGEASDRFKNRIIFPIINSRGRVIGFGGRQFNSDYGPKYLNSRDTPIFHKGNNLYGLNIIQQKKNRDRIILVEGYMDVIALGSVGIYDAVASLGTALTKDQGQLLKKYGQEVFVCYDGDEAGIRATKRAINILFSVGIKAKIICLKDGMDPDDFIKSHGPDAFELEVKRAKDAIEYLIEDLKKNFTLDSAEGKIGFLKEVSKLLRGVQSPVERDIYIDQVSRNYQISRESLKAEIESGQAKKNVVEKAPTIRTGPDSDIGNNIHQRSLMRVLLMDKNLFDDFQKRKIIWNNTGYERAFEDLKTLENLDFPLDVEGTADRWVEKNYLSREEGYFLKNLEINPTMNDQIAEEALHRLEINYLKKRRQELIQDIDDAEADSSLDLSDLIREFNEINKQILEGDRYENRTNE</sequence>
<dbReference type="FunFam" id="3.90.580.10:FF:000001">
    <property type="entry name" value="DNA primase"/>
    <property type="match status" value="1"/>
</dbReference>
<dbReference type="SMART" id="SM00400">
    <property type="entry name" value="ZnF_CHCC"/>
    <property type="match status" value="1"/>
</dbReference>
<keyword evidence="6 12" id="KW-0479">Metal-binding</keyword>
<keyword evidence="3 12" id="KW-0808">Transferase</keyword>
<reference evidence="16 17" key="1">
    <citation type="submission" date="2019-02" db="EMBL/GenBank/DDBJ databases">
        <authorList>
            <consortium name="Pathogen Informatics"/>
        </authorList>
    </citation>
    <scope>NUCLEOTIDE SEQUENCE [LARGE SCALE GENOMIC DNA]</scope>
    <source>
        <strain evidence="16 17">3012STDY7089603</strain>
    </source>
</reference>
<dbReference type="Pfam" id="PF08275">
    <property type="entry name" value="DNAG_N"/>
    <property type="match status" value="1"/>
</dbReference>
<comment type="function">
    <text evidence="12 13">RNA polymerase that catalyzes the synthesis of short RNA molecules used as primers for DNA polymerase during DNA replication.</text>
</comment>
<keyword evidence="5 12" id="KW-0235">DNA replication</keyword>
<keyword evidence="8 12" id="KW-0862">Zinc</keyword>
<dbReference type="PROSITE" id="PS50880">
    <property type="entry name" value="TOPRIM"/>
    <property type="match status" value="1"/>
</dbReference>
<dbReference type="Pfam" id="PF01807">
    <property type="entry name" value="Zn_ribbon_DnaG"/>
    <property type="match status" value="1"/>
</dbReference>
<evidence type="ECO:0000256" key="12">
    <source>
        <dbReference type="HAMAP-Rule" id="MF_00974"/>
    </source>
</evidence>
<feature type="domain" description="Toprim" evidence="15">
    <location>
        <begin position="256"/>
        <end position="335"/>
    </location>
</feature>
<dbReference type="EMBL" id="CAACYI010000001">
    <property type="protein sequence ID" value="VFB16213.1"/>
    <property type="molecule type" value="Genomic_DNA"/>
</dbReference>
<dbReference type="SUPFAM" id="SSF57783">
    <property type="entry name" value="Zinc beta-ribbon"/>
    <property type="match status" value="1"/>
</dbReference>
<dbReference type="InterPro" id="IPR037068">
    <property type="entry name" value="DNA_primase_core_N_sf"/>
</dbReference>
<evidence type="ECO:0000256" key="6">
    <source>
        <dbReference type="ARBA" id="ARBA00022723"/>
    </source>
</evidence>
<accession>A0A8H2R114</accession>
<dbReference type="InterPro" id="IPR002694">
    <property type="entry name" value="Znf_CHC2"/>
</dbReference>
<dbReference type="PANTHER" id="PTHR30313">
    <property type="entry name" value="DNA PRIMASE"/>
    <property type="match status" value="1"/>
</dbReference>
<evidence type="ECO:0000256" key="3">
    <source>
        <dbReference type="ARBA" id="ARBA00022679"/>
    </source>
</evidence>
<dbReference type="RefSeq" id="WP_165478602.1">
    <property type="nucleotide sequence ID" value="NZ_CAACYI010000001.1"/>
</dbReference>
<dbReference type="SUPFAM" id="SSF56731">
    <property type="entry name" value="DNA primase core"/>
    <property type="match status" value="1"/>
</dbReference>
<dbReference type="NCBIfam" id="TIGR01391">
    <property type="entry name" value="dnaG"/>
    <property type="match status" value="1"/>
</dbReference>
<dbReference type="AlphaFoldDB" id="A0A8H2R114"/>
<comment type="subunit">
    <text evidence="12">Monomer. Interacts with DnaB.</text>
</comment>
<evidence type="ECO:0000313" key="16">
    <source>
        <dbReference type="EMBL" id="VFB16213.1"/>
    </source>
</evidence>
<comment type="cofactor">
    <cofactor evidence="12 13 14">
        <name>Zn(2+)</name>
        <dbReference type="ChEBI" id="CHEBI:29105"/>
    </cofactor>
    <text evidence="12 13 14">Binds 1 zinc ion per monomer.</text>
</comment>
<comment type="domain">
    <text evidence="12">Contains an N-terminal zinc-binding domain, a central core domain that contains the primase activity, and a C-terminal DnaB-binding domain.</text>
</comment>
<keyword evidence="11 12" id="KW-0804">Transcription</keyword>
<keyword evidence="10 12" id="KW-0238">DNA-binding</keyword>
<dbReference type="CDD" id="cd03364">
    <property type="entry name" value="TOPRIM_DnaG_primases"/>
    <property type="match status" value="1"/>
</dbReference>
<evidence type="ECO:0000256" key="9">
    <source>
        <dbReference type="ARBA" id="ARBA00022842"/>
    </source>
</evidence>
<dbReference type="PIRSF" id="PIRSF002811">
    <property type="entry name" value="DnaG"/>
    <property type="match status" value="1"/>
</dbReference>
<evidence type="ECO:0000256" key="1">
    <source>
        <dbReference type="ARBA" id="ARBA00022478"/>
    </source>
</evidence>
<dbReference type="GO" id="GO:1990077">
    <property type="term" value="C:primosome complex"/>
    <property type="evidence" value="ECO:0007669"/>
    <property type="project" value="UniProtKB-KW"/>
</dbReference>
<keyword evidence="4 12" id="KW-0548">Nucleotidyltransferase</keyword>
<dbReference type="GO" id="GO:0003899">
    <property type="term" value="F:DNA-directed RNA polymerase activity"/>
    <property type="evidence" value="ECO:0007669"/>
    <property type="project" value="UniProtKB-UniRule"/>
</dbReference>
<organism evidence="16 17">
    <name type="scientific">Urinicoccus massiliensis</name>
    <dbReference type="NCBI Taxonomy" id="1723382"/>
    <lineage>
        <taxon>Bacteria</taxon>
        <taxon>Bacillati</taxon>
        <taxon>Bacillota</taxon>
        <taxon>Tissierellia</taxon>
        <taxon>Tissierellales</taxon>
        <taxon>Peptoniphilaceae</taxon>
        <taxon>Urinicoccus</taxon>
    </lineage>
</organism>
<feature type="zinc finger region" description="CHC2-type" evidence="12 14">
    <location>
        <begin position="40"/>
        <end position="64"/>
    </location>
</feature>
<gene>
    <name evidence="12 16" type="primary">dnaG</name>
    <name evidence="16" type="ORF">NCTC13150_00731</name>
</gene>
<dbReference type="InterPro" id="IPR030846">
    <property type="entry name" value="DnaG_bac"/>
</dbReference>
<keyword evidence="7 12" id="KW-0863">Zinc-finger</keyword>
<evidence type="ECO:0000256" key="7">
    <source>
        <dbReference type="ARBA" id="ARBA00022771"/>
    </source>
</evidence>
<comment type="catalytic activity">
    <reaction evidence="12">
        <text>ssDNA + n NTP = ssDNA/pppN(pN)n-1 hybrid + (n-1) diphosphate.</text>
        <dbReference type="EC" id="2.7.7.101"/>
    </reaction>
</comment>
<dbReference type="InterPro" id="IPR006171">
    <property type="entry name" value="TOPRIM_dom"/>
</dbReference>
<dbReference type="Pfam" id="PF13155">
    <property type="entry name" value="Toprim_2"/>
    <property type="match status" value="1"/>
</dbReference>
<protein>
    <recommendedName>
        <fullName evidence="12 13">DNA primase</fullName>
        <ecNumber evidence="12">2.7.7.101</ecNumber>
    </recommendedName>
</protein>
<dbReference type="InterPro" id="IPR013264">
    <property type="entry name" value="DNAG_N"/>
</dbReference>
<dbReference type="PANTHER" id="PTHR30313:SF2">
    <property type="entry name" value="DNA PRIMASE"/>
    <property type="match status" value="1"/>
</dbReference>
<evidence type="ECO:0000256" key="14">
    <source>
        <dbReference type="PIRSR" id="PIRSR002811-1"/>
    </source>
</evidence>
<dbReference type="Proteomes" id="UP000377798">
    <property type="component" value="Unassembled WGS sequence"/>
</dbReference>
<evidence type="ECO:0000256" key="11">
    <source>
        <dbReference type="ARBA" id="ARBA00023163"/>
    </source>
</evidence>
<name>A0A8H2R114_9FIRM</name>
<dbReference type="Gene3D" id="3.90.980.10">
    <property type="entry name" value="DNA primase, catalytic core, N-terminal domain"/>
    <property type="match status" value="1"/>
</dbReference>
<dbReference type="InterPro" id="IPR034151">
    <property type="entry name" value="TOPRIM_DnaG_bac"/>
</dbReference>
<dbReference type="Gene3D" id="3.90.580.10">
    <property type="entry name" value="Zinc finger, CHC2-type domain"/>
    <property type="match status" value="1"/>
</dbReference>
<keyword evidence="9" id="KW-0460">Magnesium</keyword>
<evidence type="ECO:0000256" key="4">
    <source>
        <dbReference type="ARBA" id="ARBA00022695"/>
    </source>
</evidence>
<dbReference type="HAMAP" id="MF_00974">
    <property type="entry name" value="DNA_primase_DnaG"/>
    <property type="match status" value="1"/>
</dbReference>
<dbReference type="GO" id="GO:0008270">
    <property type="term" value="F:zinc ion binding"/>
    <property type="evidence" value="ECO:0007669"/>
    <property type="project" value="UniProtKB-UniRule"/>
</dbReference>
<keyword evidence="1 12" id="KW-0240">DNA-directed RNA polymerase</keyword>
<keyword evidence="2 12" id="KW-0639">Primosome</keyword>
<dbReference type="InterPro" id="IPR006295">
    <property type="entry name" value="DNA_primase_DnaG"/>
</dbReference>
<dbReference type="Pfam" id="PF10410">
    <property type="entry name" value="DnaB_bind"/>
    <property type="match status" value="1"/>
</dbReference>
<dbReference type="GO" id="GO:0000428">
    <property type="term" value="C:DNA-directed RNA polymerase complex"/>
    <property type="evidence" value="ECO:0007669"/>
    <property type="project" value="UniProtKB-KW"/>
</dbReference>
<dbReference type="Gene3D" id="3.40.1360.10">
    <property type="match status" value="1"/>
</dbReference>
<evidence type="ECO:0000256" key="2">
    <source>
        <dbReference type="ARBA" id="ARBA00022515"/>
    </source>
</evidence>
<evidence type="ECO:0000256" key="13">
    <source>
        <dbReference type="PIRNR" id="PIRNR002811"/>
    </source>
</evidence>
<evidence type="ECO:0000256" key="8">
    <source>
        <dbReference type="ARBA" id="ARBA00022833"/>
    </source>
</evidence>
<dbReference type="GO" id="GO:0003677">
    <property type="term" value="F:DNA binding"/>
    <property type="evidence" value="ECO:0007669"/>
    <property type="project" value="UniProtKB-KW"/>
</dbReference>
<dbReference type="FunFam" id="3.40.1360.10:FF:000002">
    <property type="entry name" value="DNA primase"/>
    <property type="match status" value="1"/>
</dbReference>
<evidence type="ECO:0000259" key="15">
    <source>
        <dbReference type="PROSITE" id="PS50880"/>
    </source>
</evidence>
<evidence type="ECO:0000256" key="5">
    <source>
        <dbReference type="ARBA" id="ARBA00022705"/>
    </source>
</evidence>
<dbReference type="InterPro" id="IPR019475">
    <property type="entry name" value="DNA_primase_DnaB-bd"/>
</dbReference>
<comment type="caution">
    <text evidence="16">The sequence shown here is derived from an EMBL/GenBank/DDBJ whole genome shotgun (WGS) entry which is preliminary data.</text>
</comment>